<dbReference type="Proteomes" id="UP000054324">
    <property type="component" value="Unassembled WGS sequence"/>
</dbReference>
<dbReference type="RefSeq" id="XP_009165487.1">
    <property type="nucleotide sequence ID" value="XM_009167223.1"/>
</dbReference>
<dbReference type="KEGG" id="ovi:T265_02870"/>
<accession>A0A075AHZ0</accession>
<proteinExistence type="predicted"/>
<dbReference type="Gene3D" id="1.20.1420.10">
    <property type="entry name" value="Talin, central domain"/>
    <property type="match status" value="1"/>
</dbReference>
<protein>
    <recommendedName>
        <fullName evidence="2">Talin 1-like rod-segment domain-containing protein</fullName>
    </recommendedName>
</protein>
<evidence type="ECO:0000313" key="3">
    <source>
        <dbReference type="EMBL" id="KER30719.1"/>
    </source>
</evidence>
<feature type="domain" description="Talin 1-like rod-segment" evidence="2">
    <location>
        <begin position="3"/>
        <end position="74"/>
    </location>
</feature>
<evidence type="ECO:0000259" key="2">
    <source>
        <dbReference type="Pfam" id="PF21865"/>
    </source>
</evidence>
<reference evidence="3 4" key="1">
    <citation type="submission" date="2013-11" db="EMBL/GenBank/DDBJ databases">
        <title>Opisthorchis viverrini - life in the bile duct.</title>
        <authorList>
            <person name="Young N.D."/>
            <person name="Nagarajan N."/>
            <person name="Lin S.J."/>
            <person name="Korhonen P.K."/>
            <person name="Jex A.R."/>
            <person name="Hall R.S."/>
            <person name="Safavi-Hemami H."/>
            <person name="Kaewkong W."/>
            <person name="Bertrand D."/>
            <person name="Gao S."/>
            <person name="Seet Q."/>
            <person name="Wongkham S."/>
            <person name="Teh B.T."/>
            <person name="Wongkham C."/>
            <person name="Intapan P.M."/>
            <person name="Maleewong W."/>
            <person name="Yang X."/>
            <person name="Hu M."/>
            <person name="Wang Z."/>
            <person name="Hofmann A."/>
            <person name="Sternberg P.W."/>
            <person name="Tan P."/>
            <person name="Wang J."/>
            <person name="Gasser R.B."/>
        </authorList>
    </citation>
    <scope>NUCLEOTIDE SEQUENCE [LARGE SCALE GENOMIC DNA]</scope>
</reference>
<feature type="compositionally biased region" description="Polar residues" evidence="1">
    <location>
        <begin position="225"/>
        <end position="246"/>
    </location>
</feature>
<dbReference type="Pfam" id="PF21865">
    <property type="entry name" value="TLN1-like_RS"/>
    <property type="match status" value="1"/>
</dbReference>
<dbReference type="InterPro" id="IPR054060">
    <property type="entry name" value="TLN1-like_RS"/>
</dbReference>
<dbReference type="CTD" id="20317058"/>
<dbReference type="OrthoDB" id="10644989at2759"/>
<feature type="region of interest" description="Disordered" evidence="1">
    <location>
        <begin position="222"/>
        <end position="246"/>
    </location>
</feature>
<keyword evidence="4" id="KW-1185">Reference proteome</keyword>
<name>A0A075AHZ0_OPIVI</name>
<dbReference type="EMBL" id="KL596656">
    <property type="protein sequence ID" value="KER30719.1"/>
    <property type="molecule type" value="Genomic_DNA"/>
</dbReference>
<organism evidence="3 4">
    <name type="scientific">Opisthorchis viverrini</name>
    <name type="common">Southeast Asian liver fluke</name>
    <dbReference type="NCBI Taxonomy" id="6198"/>
    <lineage>
        <taxon>Eukaryota</taxon>
        <taxon>Metazoa</taxon>
        <taxon>Spiralia</taxon>
        <taxon>Lophotrochozoa</taxon>
        <taxon>Platyhelminthes</taxon>
        <taxon>Trematoda</taxon>
        <taxon>Digenea</taxon>
        <taxon>Opisthorchiida</taxon>
        <taxon>Opisthorchiata</taxon>
        <taxon>Opisthorchiidae</taxon>
        <taxon>Opisthorchis</taxon>
    </lineage>
</organism>
<evidence type="ECO:0000313" key="4">
    <source>
        <dbReference type="Proteomes" id="UP000054324"/>
    </source>
</evidence>
<gene>
    <name evidence="3" type="ORF">T265_02870</name>
</gene>
<dbReference type="GeneID" id="20317058"/>
<sequence length="274" mass="29648">MVSMEGHLQPGRELNKEGFQKQLATCCRALPDASPSVGRSARSEAEKLGHSIRVAYSYLLGITSSAIIAASRSPLSITCGFTRIIAPGQEDDCSNESDVNVNNTHPTNHNTTCIKLVFSGLSTPYFTRVSHDKRTGRFSVSRMSDGALHLTCIRFEFYAGGLLPFCQNNGVYDSLYTRLQKALGDIRHVILSPADPSSEKMGETMGEGGDIVLAYVKHSELPTHPTAQSGDVEKTASTNATDTDQPSFLAMAPAKHRWSHADPITDGVEHPNPS</sequence>
<dbReference type="STRING" id="6198.A0A075AHZ0"/>
<evidence type="ECO:0000256" key="1">
    <source>
        <dbReference type="SAM" id="MobiDB-lite"/>
    </source>
</evidence>
<dbReference type="AlphaFoldDB" id="A0A075AHZ0"/>